<proteinExistence type="predicted"/>
<feature type="compositionally biased region" description="Polar residues" evidence="1">
    <location>
        <begin position="184"/>
        <end position="195"/>
    </location>
</feature>
<gene>
    <name evidence="3" type="ORF">QBC38DRAFT_493791</name>
</gene>
<reference evidence="3" key="2">
    <citation type="submission" date="2023-05" db="EMBL/GenBank/DDBJ databases">
        <authorList>
            <consortium name="Lawrence Berkeley National Laboratory"/>
            <person name="Steindorff A."/>
            <person name="Hensen N."/>
            <person name="Bonometti L."/>
            <person name="Westerberg I."/>
            <person name="Brannstrom I.O."/>
            <person name="Guillou S."/>
            <person name="Cros-Aarteil S."/>
            <person name="Calhoun S."/>
            <person name="Haridas S."/>
            <person name="Kuo A."/>
            <person name="Mondo S."/>
            <person name="Pangilinan J."/>
            <person name="Riley R."/>
            <person name="Labutti K."/>
            <person name="Andreopoulos B."/>
            <person name="Lipzen A."/>
            <person name="Chen C."/>
            <person name="Yanf M."/>
            <person name="Daum C."/>
            <person name="Ng V."/>
            <person name="Clum A."/>
            <person name="Ohm R."/>
            <person name="Martin F."/>
            <person name="Silar P."/>
            <person name="Natvig D."/>
            <person name="Lalanne C."/>
            <person name="Gautier V."/>
            <person name="Ament-Velasquez S.L."/>
            <person name="Kruys A."/>
            <person name="Hutchinson M.I."/>
            <person name="Powell A.J."/>
            <person name="Barry K."/>
            <person name="Miller A.N."/>
            <person name="Grigoriev I.V."/>
            <person name="Debuchy R."/>
            <person name="Gladieux P."/>
            <person name="Thoren M.H."/>
            <person name="Johannesson H."/>
        </authorList>
    </citation>
    <scope>NUCLEOTIDE SEQUENCE</scope>
    <source>
        <strain evidence="3">CBS 990.96</strain>
    </source>
</reference>
<keyword evidence="4" id="KW-1185">Reference proteome</keyword>
<evidence type="ECO:0000313" key="3">
    <source>
        <dbReference type="EMBL" id="KAK4220634.1"/>
    </source>
</evidence>
<dbReference type="AlphaFoldDB" id="A0AAN6YKA5"/>
<evidence type="ECO:0000313" key="4">
    <source>
        <dbReference type="Proteomes" id="UP001301958"/>
    </source>
</evidence>
<accession>A0AAN6YKA5</accession>
<feature type="compositionally biased region" description="Polar residues" evidence="1">
    <location>
        <begin position="266"/>
        <end position="289"/>
    </location>
</feature>
<evidence type="ECO:0000259" key="2">
    <source>
        <dbReference type="Pfam" id="PF10056"/>
    </source>
</evidence>
<comment type="caution">
    <text evidence="3">The sequence shown here is derived from an EMBL/GenBank/DDBJ whole genome shotgun (WGS) entry which is preliminary data.</text>
</comment>
<name>A0AAN6YKA5_9PEZI</name>
<feature type="region of interest" description="Disordered" evidence="1">
    <location>
        <begin position="244"/>
        <end position="344"/>
    </location>
</feature>
<feature type="compositionally biased region" description="Polar residues" evidence="1">
    <location>
        <begin position="335"/>
        <end position="344"/>
    </location>
</feature>
<dbReference type="EMBL" id="MU865680">
    <property type="protein sequence ID" value="KAK4220634.1"/>
    <property type="molecule type" value="Genomic_DNA"/>
</dbReference>
<dbReference type="InterPro" id="IPR018744">
    <property type="entry name" value="DUF2293"/>
</dbReference>
<feature type="compositionally biased region" description="Acidic residues" evidence="1">
    <location>
        <begin position="296"/>
        <end position="325"/>
    </location>
</feature>
<dbReference type="Proteomes" id="UP001301958">
    <property type="component" value="Unassembled WGS sequence"/>
</dbReference>
<reference evidence="3" key="1">
    <citation type="journal article" date="2023" name="Mol. Phylogenet. Evol.">
        <title>Genome-scale phylogeny and comparative genomics of the fungal order Sordariales.</title>
        <authorList>
            <person name="Hensen N."/>
            <person name="Bonometti L."/>
            <person name="Westerberg I."/>
            <person name="Brannstrom I.O."/>
            <person name="Guillou S."/>
            <person name="Cros-Aarteil S."/>
            <person name="Calhoun S."/>
            <person name="Haridas S."/>
            <person name="Kuo A."/>
            <person name="Mondo S."/>
            <person name="Pangilinan J."/>
            <person name="Riley R."/>
            <person name="LaButti K."/>
            <person name="Andreopoulos B."/>
            <person name="Lipzen A."/>
            <person name="Chen C."/>
            <person name="Yan M."/>
            <person name="Daum C."/>
            <person name="Ng V."/>
            <person name="Clum A."/>
            <person name="Steindorff A."/>
            <person name="Ohm R.A."/>
            <person name="Martin F."/>
            <person name="Silar P."/>
            <person name="Natvig D.O."/>
            <person name="Lalanne C."/>
            <person name="Gautier V."/>
            <person name="Ament-Velasquez S.L."/>
            <person name="Kruys A."/>
            <person name="Hutchinson M.I."/>
            <person name="Powell A.J."/>
            <person name="Barry K."/>
            <person name="Miller A.N."/>
            <person name="Grigoriev I.V."/>
            <person name="Debuchy R."/>
            <person name="Gladieux P."/>
            <person name="Hiltunen Thoren M."/>
            <person name="Johannesson H."/>
        </authorList>
    </citation>
    <scope>NUCLEOTIDE SEQUENCE</scope>
    <source>
        <strain evidence="3">CBS 990.96</strain>
    </source>
</reference>
<dbReference type="PANTHER" id="PTHR38113">
    <property type="match status" value="1"/>
</dbReference>
<feature type="region of interest" description="Disordered" evidence="1">
    <location>
        <begin position="180"/>
        <end position="207"/>
    </location>
</feature>
<organism evidence="3 4">
    <name type="scientific">Podospora fimiseda</name>
    <dbReference type="NCBI Taxonomy" id="252190"/>
    <lineage>
        <taxon>Eukaryota</taxon>
        <taxon>Fungi</taxon>
        <taxon>Dikarya</taxon>
        <taxon>Ascomycota</taxon>
        <taxon>Pezizomycotina</taxon>
        <taxon>Sordariomycetes</taxon>
        <taxon>Sordariomycetidae</taxon>
        <taxon>Sordariales</taxon>
        <taxon>Podosporaceae</taxon>
        <taxon>Podospora</taxon>
    </lineage>
</organism>
<protein>
    <recommendedName>
        <fullName evidence="2">DUF2293 domain-containing protein</fullName>
    </recommendedName>
</protein>
<sequence>MEREVHPSAPMPEGYRFVRRGDVYITKHCKKQTREVNKPLYVVVDHGKNLGLRCPAFVHKKVLLQHQATATERAAAVKKRDTATEDKFQEILVKLFPKIPQEVVAVIVNHALKKHSGRVGRTETIPIEDKVWFSVHAHIRHVKTDYDQLLKRGVSRKDARNQTWPKINEVAKQWGRQHNLLPSKANNGTAKQPDSSRPIPLRTKKSAAATAALVRPLYHTKTNKATAPKPTVPAKHLSAKISKKHTLKTSKQAVRAMRATPISPVRTRSMTRSQVGKSSRPASEPSVSTEMIVISSDDEDDNPSDGEDSDYDTDDFIVDDEDEEALIVHSDTEDSCSSPLTRQK</sequence>
<dbReference type="PANTHER" id="PTHR38113:SF2">
    <property type="entry name" value="DUF2293 DOMAIN-CONTAINING PROTEIN"/>
    <property type="match status" value="1"/>
</dbReference>
<feature type="domain" description="DUF2293" evidence="2">
    <location>
        <begin position="92"/>
        <end position="175"/>
    </location>
</feature>
<evidence type="ECO:0000256" key="1">
    <source>
        <dbReference type="SAM" id="MobiDB-lite"/>
    </source>
</evidence>
<dbReference type="Pfam" id="PF10056">
    <property type="entry name" value="DUF2293"/>
    <property type="match status" value="1"/>
</dbReference>